<name>A0A7U7LLE6_LISMN</name>
<accession>A0A7U7LLE6</accession>
<comment type="caution">
    <text evidence="1">The sequence shown here is derived from an EMBL/GenBank/DDBJ whole genome shotgun (WGS) entry which is preliminary data.</text>
</comment>
<sequence>MALSKPLFRPAYRRGSPRKIRGGGLIEWGAGESFPCWVWAKPKVLFFLCSFAEQVGTNLYLNASQSFFIVMTERSELSQYRKGYFHKVTNSDML</sequence>
<proteinExistence type="predicted"/>
<dbReference type="Proteomes" id="UP000525850">
    <property type="component" value="Unassembled WGS sequence"/>
</dbReference>
<dbReference type="AlphaFoldDB" id="A0A7U7LLE6"/>
<reference evidence="1 2" key="1">
    <citation type="submission" date="2018-06" db="EMBL/GenBank/DDBJ databases">
        <authorList>
            <consortium name="GenomeTrakr: Next Generation Sequencing Network for Food Pathogen Tracability"/>
        </authorList>
    </citation>
    <scope>NUCLEOTIDE SEQUENCE [LARGE SCALE GENOMIC DNA]</scope>
    <source>
        <strain evidence="1 2">FDA960927-006-004</strain>
    </source>
</reference>
<dbReference type="EMBL" id="AABBAW010000013">
    <property type="protein sequence ID" value="EAG2516514.1"/>
    <property type="molecule type" value="Genomic_DNA"/>
</dbReference>
<evidence type="ECO:0000313" key="1">
    <source>
        <dbReference type="EMBL" id="EAG2516514.1"/>
    </source>
</evidence>
<evidence type="ECO:0000313" key="2">
    <source>
        <dbReference type="Proteomes" id="UP000525850"/>
    </source>
</evidence>
<gene>
    <name evidence="1" type="ORF">B1N52_15380</name>
</gene>
<protein>
    <submittedName>
        <fullName evidence="1">Uncharacterized protein</fullName>
    </submittedName>
</protein>
<organism evidence="1 2">
    <name type="scientific">Listeria monocytogenes</name>
    <dbReference type="NCBI Taxonomy" id="1639"/>
    <lineage>
        <taxon>Bacteria</taxon>
        <taxon>Bacillati</taxon>
        <taxon>Bacillota</taxon>
        <taxon>Bacilli</taxon>
        <taxon>Bacillales</taxon>
        <taxon>Listeriaceae</taxon>
        <taxon>Listeria</taxon>
    </lineage>
</organism>